<proteinExistence type="predicted"/>
<keyword evidence="1" id="KW-0175">Coiled coil</keyword>
<sequence length="121" mass="13160">MRSSAVVVGLMVLAIAIGGCAGKSKSPTLGETMAGHADDTQELAKLKRDLAKEWERGAKLVSEGEKRVQRGERQIRTAERELQRGREAVATGQAEVLQGQQLMQSSEARFRELFPDAPIGQ</sequence>
<protein>
    <submittedName>
        <fullName evidence="2">Uncharacterized protein</fullName>
    </submittedName>
</protein>
<feature type="coiled-coil region" evidence="1">
    <location>
        <begin position="61"/>
        <end position="88"/>
    </location>
</feature>
<reference evidence="2" key="1">
    <citation type="submission" date="2019-03" db="EMBL/GenBank/DDBJ databases">
        <title>Lake Tanganyika Metagenome-Assembled Genomes (MAGs).</title>
        <authorList>
            <person name="Tran P."/>
        </authorList>
    </citation>
    <scope>NUCLEOTIDE SEQUENCE</scope>
    <source>
        <strain evidence="2">M_DeepCast_400m_m2_100</strain>
    </source>
</reference>
<comment type="caution">
    <text evidence="2">The sequence shown here is derived from an EMBL/GenBank/DDBJ whole genome shotgun (WGS) entry which is preliminary data.</text>
</comment>
<dbReference type="EMBL" id="VGIY01000032">
    <property type="protein sequence ID" value="MBM3316683.1"/>
    <property type="molecule type" value="Genomic_DNA"/>
</dbReference>
<dbReference type="Proteomes" id="UP000748308">
    <property type="component" value="Unassembled WGS sequence"/>
</dbReference>
<gene>
    <name evidence="2" type="ORF">FJY75_02415</name>
</gene>
<dbReference type="AlphaFoldDB" id="A0A938BMZ2"/>
<evidence type="ECO:0000313" key="2">
    <source>
        <dbReference type="EMBL" id="MBM3316683.1"/>
    </source>
</evidence>
<accession>A0A938BMZ2</accession>
<evidence type="ECO:0000313" key="3">
    <source>
        <dbReference type="Proteomes" id="UP000748308"/>
    </source>
</evidence>
<organism evidence="2 3">
    <name type="scientific">Eiseniibacteriota bacterium</name>
    <dbReference type="NCBI Taxonomy" id="2212470"/>
    <lineage>
        <taxon>Bacteria</taxon>
        <taxon>Candidatus Eiseniibacteriota</taxon>
    </lineage>
</organism>
<name>A0A938BMZ2_UNCEI</name>
<evidence type="ECO:0000256" key="1">
    <source>
        <dbReference type="SAM" id="Coils"/>
    </source>
</evidence>
<dbReference type="PROSITE" id="PS51257">
    <property type="entry name" value="PROKAR_LIPOPROTEIN"/>
    <property type="match status" value="1"/>
</dbReference>